<dbReference type="InterPro" id="IPR020845">
    <property type="entry name" value="AMP-binding_CS"/>
</dbReference>
<dbReference type="RefSeq" id="WP_069663139.1">
    <property type="nucleotide sequence ID" value="NZ_JBHUJJ010000001.1"/>
</dbReference>
<dbReference type="PANTHER" id="PTHR24096:SF149">
    <property type="entry name" value="AMP-BINDING DOMAIN-CONTAINING PROTEIN-RELATED"/>
    <property type="match status" value="1"/>
</dbReference>
<dbReference type="InterPro" id="IPR045851">
    <property type="entry name" value="AMP-bd_C_sf"/>
</dbReference>
<comment type="similarity">
    <text evidence="1">Belongs to the ATP-dependent AMP-binding enzyme family.</text>
</comment>
<keyword evidence="2" id="KW-0436">Ligase</keyword>
<protein>
    <recommendedName>
        <fullName evidence="3">AMP-dependent synthetase/ligase domain-containing protein</fullName>
    </recommendedName>
</protein>
<dbReference type="Pfam" id="PF00501">
    <property type="entry name" value="AMP-binding"/>
    <property type="match status" value="1"/>
</dbReference>
<organism evidence="4 5">
    <name type="scientific">Enterococcus termitis</name>
    <dbReference type="NCBI Taxonomy" id="332950"/>
    <lineage>
        <taxon>Bacteria</taxon>
        <taxon>Bacillati</taxon>
        <taxon>Bacillota</taxon>
        <taxon>Bacilli</taxon>
        <taxon>Lactobacillales</taxon>
        <taxon>Enterococcaceae</taxon>
        <taxon>Enterococcus</taxon>
    </lineage>
</organism>
<evidence type="ECO:0000259" key="3">
    <source>
        <dbReference type="Pfam" id="PF00501"/>
    </source>
</evidence>
<dbReference type="PANTHER" id="PTHR24096">
    <property type="entry name" value="LONG-CHAIN-FATTY-ACID--COA LIGASE"/>
    <property type="match status" value="1"/>
</dbReference>
<dbReference type="PATRIC" id="fig|332950.4.peg.1557"/>
<evidence type="ECO:0000313" key="4">
    <source>
        <dbReference type="EMBL" id="OEG16742.1"/>
    </source>
</evidence>
<evidence type="ECO:0000256" key="1">
    <source>
        <dbReference type="ARBA" id="ARBA00006432"/>
    </source>
</evidence>
<dbReference type="EMBL" id="MIJY01000012">
    <property type="protein sequence ID" value="OEG16742.1"/>
    <property type="molecule type" value="Genomic_DNA"/>
</dbReference>
<name>A0A1E5GVN3_9ENTE</name>
<proteinExistence type="inferred from homology"/>
<dbReference type="InterPro" id="IPR042099">
    <property type="entry name" value="ANL_N_sf"/>
</dbReference>
<dbReference type="Gene3D" id="3.40.50.12780">
    <property type="entry name" value="N-terminal domain of ligase-like"/>
    <property type="match status" value="1"/>
</dbReference>
<reference evidence="5" key="1">
    <citation type="submission" date="2016-09" db="EMBL/GenBank/DDBJ databases">
        <authorList>
            <person name="Gulvik C.A."/>
        </authorList>
    </citation>
    <scope>NUCLEOTIDE SEQUENCE [LARGE SCALE GENOMIC DNA]</scope>
    <source>
        <strain evidence="5">LMG 8895</strain>
    </source>
</reference>
<keyword evidence="5" id="KW-1185">Reference proteome</keyword>
<dbReference type="GO" id="GO:0016405">
    <property type="term" value="F:CoA-ligase activity"/>
    <property type="evidence" value="ECO:0007669"/>
    <property type="project" value="TreeGrafter"/>
</dbReference>
<dbReference type="SUPFAM" id="SSF56801">
    <property type="entry name" value="Acetyl-CoA synthetase-like"/>
    <property type="match status" value="1"/>
</dbReference>
<sequence length="489" mass="55854">MNIKNLLVTQKKNNKVAITQGNKHLSFENWYTLSSELHNFFLDNQVFGNVALCMNNSIEYAIAYFGITFLGETIVPLNPNMSNENLLSELKFCDVTYMLVDKSQSDQIQKWILQEKREIILIEVNVTEEMKIEIKKFEDNTFKERVNEVVQDKSVAILLPTSGTTSNSKRVMLTHENLLTNIKNNLPSLRANEKSVFLIALPMYFGYCNTSQFLTSLFLAARIVISESKFIAKNFFHITEKEKITHFTAVPTMLKMIIDYRYGNLYDISSLIQICFGGGPCKTEYIQNFCEYFGKDKIVQTYGQTEAGPRISFKTYTSGEIINKSVGVPIQNIEIKIEKETTTDFNGEILIMSDSSMKGYYKNIEETTKILSNGWLKTGDLGYLDDNGELHITGRKKNIIICGGISISCEFIEEVMLDFPGITETVAFSKKDELLGEQIGINYVSEYAVNEQELKKYFKNRTGLKNIKLWLEQVEQLKKTYNGKILRGG</sequence>
<dbReference type="OrthoDB" id="9762242at2"/>
<evidence type="ECO:0000313" key="5">
    <source>
        <dbReference type="Proteomes" id="UP000095094"/>
    </source>
</evidence>
<gene>
    <name evidence="4" type="ORF">BCR25_03855</name>
</gene>
<accession>A0A1E5GVN3</accession>
<evidence type="ECO:0000256" key="2">
    <source>
        <dbReference type="ARBA" id="ARBA00022598"/>
    </source>
</evidence>
<dbReference type="AlphaFoldDB" id="A0A1E5GVN3"/>
<dbReference type="CDD" id="cd04433">
    <property type="entry name" value="AFD_class_I"/>
    <property type="match status" value="1"/>
</dbReference>
<feature type="domain" description="AMP-dependent synthetase/ligase" evidence="3">
    <location>
        <begin position="10"/>
        <end position="361"/>
    </location>
</feature>
<dbReference type="Proteomes" id="UP000095094">
    <property type="component" value="Unassembled WGS sequence"/>
</dbReference>
<dbReference type="Gene3D" id="3.30.300.30">
    <property type="match status" value="1"/>
</dbReference>
<dbReference type="InterPro" id="IPR000873">
    <property type="entry name" value="AMP-dep_synth/lig_dom"/>
</dbReference>
<comment type="caution">
    <text evidence="4">The sequence shown here is derived from an EMBL/GenBank/DDBJ whole genome shotgun (WGS) entry which is preliminary data.</text>
</comment>
<dbReference type="PROSITE" id="PS00455">
    <property type="entry name" value="AMP_BINDING"/>
    <property type="match status" value="1"/>
</dbReference>